<dbReference type="EMBL" id="JACERG010000010">
    <property type="protein sequence ID" value="MBA5222380.1"/>
    <property type="molecule type" value="Genomic_DNA"/>
</dbReference>
<sequence length="49" mass="5037">MLGETVPVVENRALGDVIAVIRGHTGFGTARQQPQPVGEEHGSAVAAGR</sequence>
<dbReference type="RefSeq" id="WP_191852881.1">
    <property type="nucleotide sequence ID" value="NZ_JACERG010000010.1"/>
</dbReference>
<name>A0A7W2DSV1_9ACTN</name>
<dbReference type="AlphaFoldDB" id="A0A7W2DSV1"/>
<comment type="caution">
    <text evidence="2">The sequence shown here is derived from an EMBL/GenBank/DDBJ whole genome shotgun (WGS) entry which is preliminary data.</text>
</comment>
<evidence type="ECO:0000313" key="2">
    <source>
        <dbReference type="EMBL" id="MBA5222380.1"/>
    </source>
</evidence>
<gene>
    <name evidence="2" type="ORF">H1X69_13235</name>
</gene>
<reference evidence="2 3" key="1">
    <citation type="submission" date="2020-07" db="EMBL/GenBank/DDBJ databases">
        <title>Differential regulation of undecylprodigiosin biosynthesis in the yeast-scavenging Streptomyces strain MBK6.</title>
        <authorList>
            <person name="Baral B."/>
            <person name="Siitonen V."/>
            <person name="Laughlin M."/>
            <person name="Yamada K."/>
            <person name="Ilomaeki M."/>
            <person name="Metsae-Ketelae M."/>
            <person name="Niemi J."/>
        </authorList>
    </citation>
    <scope>NUCLEOTIDE SEQUENCE [LARGE SCALE GENOMIC DNA]</scope>
    <source>
        <strain evidence="2 3">MBK6</strain>
    </source>
</reference>
<evidence type="ECO:0000313" key="3">
    <source>
        <dbReference type="Proteomes" id="UP000587608"/>
    </source>
</evidence>
<accession>A0A7W2DSV1</accession>
<feature type="region of interest" description="Disordered" evidence="1">
    <location>
        <begin position="27"/>
        <end position="49"/>
    </location>
</feature>
<protein>
    <submittedName>
        <fullName evidence="2">Uncharacterized protein</fullName>
    </submittedName>
</protein>
<evidence type="ECO:0000256" key="1">
    <source>
        <dbReference type="SAM" id="MobiDB-lite"/>
    </source>
</evidence>
<dbReference type="Proteomes" id="UP000587608">
    <property type="component" value="Unassembled WGS sequence"/>
</dbReference>
<proteinExistence type="predicted"/>
<organism evidence="2 3">
    <name type="scientific">Streptomyces griseoaurantiacus</name>
    <dbReference type="NCBI Taxonomy" id="68213"/>
    <lineage>
        <taxon>Bacteria</taxon>
        <taxon>Bacillati</taxon>
        <taxon>Actinomycetota</taxon>
        <taxon>Actinomycetes</taxon>
        <taxon>Kitasatosporales</taxon>
        <taxon>Streptomycetaceae</taxon>
        <taxon>Streptomyces</taxon>
        <taxon>Streptomyces aurantiacus group</taxon>
    </lineage>
</organism>